<reference evidence="2 3" key="1">
    <citation type="submission" date="2017-09" db="EMBL/GenBank/DDBJ databases">
        <title>Depth-based differentiation of microbial function through sediment-hosted aquifers and enrichment of novel symbionts in the deep terrestrial subsurface.</title>
        <authorList>
            <person name="Probst A.J."/>
            <person name="Ladd B."/>
            <person name="Jarett J.K."/>
            <person name="Geller-Mcgrath D.E."/>
            <person name="Sieber C.M."/>
            <person name="Emerson J.B."/>
            <person name="Anantharaman K."/>
            <person name="Thomas B.C."/>
            <person name="Malmstrom R."/>
            <person name="Stieglmeier M."/>
            <person name="Klingl A."/>
            <person name="Woyke T."/>
            <person name="Ryan C.M."/>
            <person name="Banfield J.F."/>
        </authorList>
    </citation>
    <scope>NUCLEOTIDE SEQUENCE [LARGE SCALE GENOMIC DNA]</scope>
    <source>
        <strain evidence="2">CG23_combo_of_CG06-09_8_20_14_all_40_23</strain>
    </source>
</reference>
<evidence type="ECO:0000259" key="1">
    <source>
        <dbReference type="Pfam" id="PF20260"/>
    </source>
</evidence>
<sequence length="97" mass="11018">MEHNRFFIPRHSCEGRNPDGVKHLSSQITQNHITITDTDNLHHIKVIRLGINEKIVVLDGKGNEYHARISSISKEQITASIVDHLVYSSHTLQITIV</sequence>
<dbReference type="Proteomes" id="UP000231067">
    <property type="component" value="Unassembled WGS sequence"/>
</dbReference>
<organism evidence="2 3">
    <name type="scientific">Candidatus Desantisbacteria bacterium CG23_combo_of_CG06-09_8_20_14_all_40_23</name>
    <dbReference type="NCBI Taxonomy" id="1974550"/>
    <lineage>
        <taxon>Bacteria</taxon>
        <taxon>Candidatus Desantisiibacteriota</taxon>
    </lineage>
</organism>
<evidence type="ECO:0000313" key="3">
    <source>
        <dbReference type="Proteomes" id="UP000231067"/>
    </source>
</evidence>
<name>A0A2H0A266_9BACT</name>
<dbReference type="Pfam" id="PF20260">
    <property type="entry name" value="PUA_4"/>
    <property type="match status" value="1"/>
</dbReference>
<dbReference type="InterPro" id="IPR046887">
    <property type="entry name" value="RsmE_PUA-like"/>
</dbReference>
<gene>
    <name evidence="2" type="ORF">COX18_09725</name>
</gene>
<feature type="domain" description="Ribosomal RNA small subunit methyltransferase E PUA-like" evidence="1">
    <location>
        <begin position="35"/>
        <end position="81"/>
    </location>
</feature>
<dbReference type="EMBL" id="PCSH01000165">
    <property type="protein sequence ID" value="PIP39544.1"/>
    <property type="molecule type" value="Genomic_DNA"/>
</dbReference>
<dbReference type="Gene3D" id="2.40.240.20">
    <property type="entry name" value="Hypothetical PUA domain-like, domain 1"/>
    <property type="match status" value="1"/>
</dbReference>
<proteinExistence type="predicted"/>
<dbReference type="InterPro" id="IPR015947">
    <property type="entry name" value="PUA-like_sf"/>
</dbReference>
<dbReference type="AlphaFoldDB" id="A0A2H0A266"/>
<dbReference type="SUPFAM" id="SSF88697">
    <property type="entry name" value="PUA domain-like"/>
    <property type="match status" value="1"/>
</dbReference>
<protein>
    <recommendedName>
        <fullName evidence="1">Ribosomal RNA small subunit methyltransferase E PUA-like domain-containing protein</fullName>
    </recommendedName>
</protein>
<comment type="caution">
    <text evidence="2">The sequence shown here is derived from an EMBL/GenBank/DDBJ whole genome shotgun (WGS) entry which is preliminary data.</text>
</comment>
<accession>A0A2H0A266</accession>
<evidence type="ECO:0000313" key="2">
    <source>
        <dbReference type="EMBL" id="PIP39544.1"/>
    </source>
</evidence>